<evidence type="ECO:0000313" key="2">
    <source>
        <dbReference type="EMBL" id="RUS24411.1"/>
    </source>
</evidence>
<accession>A0A433Q3L6</accession>
<keyword evidence="3" id="KW-1185">Reference proteome</keyword>
<reference evidence="2 3" key="1">
    <citation type="journal article" date="2018" name="New Phytol.">
        <title>Phylogenomics of Endogonaceae and evolution of mycorrhizas within Mucoromycota.</title>
        <authorList>
            <person name="Chang Y."/>
            <person name="Desiro A."/>
            <person name="Na H."/>
            <person name="Sandor L."/>
            <person name="Lipzen A."/>
            <person name="Clum A."/>
            <person name="Barry K."/>
            <person name="Grigoriev I.V."/>
            <person name="Martin F.M."/>
            <person name="Stajich J.E."/>
            <person name="Smith M.E."/>
            <person name="Bonito G."/>
            <person name="Spatafora J.W."/>
        </authorList>
    </citation>
    <scope>NUCLEOTIDE SEQUENCE [LARGE SCALE GENOMIC DNA]</scope>
    <source>
        <strain evidence="2 3">AD002</strain>
    </source>
</reference>
<name>A0A433Q3L6_9FUNG</name>
<feature type="compositionally biased region" description="Low complexity" evidence="1">
    <location>
        <begin position="87"/>
        <end position="113"/>
    </location>
</feature>
<feature type="compositionally biased region" description="Acidic residues" evidence="1">
    <location>
        <begin position="161"/>
        <end position="170"/>
    </location>
</feature>
<feature type="region of interest" description="Disordered" evidence="1">
    <location>
        <begin position="23"/>
        <end position="178"/>
    </location>
</feature>
<dbReference type="Proteomes" id="UP000274822">
    <property type="component" value="Unassembled WGS sequence"/>
</dbReference>
<sequence>MTSFDCLCIIILYYPRCNHETAAEGEADSGDNFTKPPTKVSKLKPKSIPDPKVKPALKVKDESSPTGMAEKRSFSARGKGKKEDVVSDSSDQDVSSASPSLKRGLTKSASVSVSKKKKLSVVTKARSVEEDIDDEQEVPEAPRRTPRRSVRKIMKTVVEKGEDDESDDDKDDIRVETI</sequence>
<dbReference type="AlphaFoldDB" id="A0A433Q3L6"/>
<proteinExistence type="predicted"/>
<gene>
    <name evidence="2" type="ORF">BC938DRAFT_473615</name>
</gene>
<feature type="compositionally biased region" description="Basic and acidic residues" evidence="1">
    <location>
        <begin position="47"/>
        <end position="73"/>
    </location>
</feature>
<organism evidence="2 3">
    <name type="scientific">Jimgerdemannia flammicorona</name>
    <dbReference type="NCBI Taxonomy" id="994334"/>
    <lineage>
        <taxon>Eukaryota</taxon>
        <taxon>Fungi</taxon>
        <taxon>Fungi incertae sedis</taxon>
        <taxon>Mucoromycota</taxon>
        <taxon>Mucoromycotina</taxon>
        <taxon>Endogonomycetes</taxon>
        <taxon>Endogonales</taxon>
        <taxon>Endogonaceae</taxon>
        <taxon>Jimgerdemannia</taxon>
    </lineage>
</organism>
<evidence type="ECO:0000313" key="3">
    <source>
        <dbReference type="Proteomes" id="UP000274822"/>
    </source>
</evidence>
<comment type="caution">
    <text evidence="2">The sequence shown here is derived from an EMBL/GenBank/DDBJ whole genome shotgun (WGS) entry which is preliminary data.</text>
</comment>
<dbReference type="EMBL" id="RBNJ01016107">
    <property type="protein sequence ID" value="RUS24411.1"/>
    <property type="molecule type" value="Genomic_DNA"/>
</dbReference>
<evidence type="ECO:0000256" key="1">
    <source>
        <dbReference type="SAM" id="MobiDB-lite"/>
    </source>
</evidence>
<protein>
    <submittedName>
        <fullName evidence="2">Uncharacterized protein</fullName>
    </submittedName>
</protein>
<feature type="compositionally biased region" description="Basic residues" evidence="1">
    <location>
        <begin position="144"/>
        <end position="154"/>
    </location>
</feature>